<dbReference type="GO" id="GO:0016020">
    <property type="term" value="C:membrane"/>
    <property type="evidence" value="ECO:0007669"/>
    <property type="project" value="UniProtKB-SubCell"/>
</dbReference>
<feature type="non-terminal residue" evidence="7">
    <location>
        <position position="1"/>
    </location>
</feature>
<sequence length="166" mass="18848">LQSIGESCVLLLVSFSYRLWSFSSSLKTGIRPQSRMRLLFICLLATIPAIITTVTTSNSPSSPPQSLIEHPELSGRRFSVFNLTASHLLSTENVLPRVSIGYIIFLYTVASPILFVLRRKLLQKISMLTASSEKQSHQLIFRSLTLQMFMPLSFSFGFVFWFLDFF</sequence>
<feature type="transmembrane region" description="Helical" evidence="6">
    <location>
        <begin position="99"/>
        <end position="118"/>
    </location>
</feature>
<dbReference type="AlphaFoldDB" id="A0AAV5TXC5"/>
<protein>
    <recommendedName>
        <fullName evidence="9">G protein-coupled receptor</fullName>
    </recommendedName>
</protein>
<dbReference type="EMBL" id="BTSX01000005">
    <property type="protein sequence ID" value="GMS98921.1"/>
    <property type="molecule type" value="Genomic_DNA"/>
</dbReference>
<dbReference type="PANTHER" id="PTHR22945:SF40">
    <property type="entry name" value="SERPENTINE RECEPTOR, CLASS D (DELTA)-RELATED"/>
    <property type="match status" value="1"/>
</dbReference>
<evidence type="ECO:0000256" key="1">
    <source>
        <dbReference type="ARBA" id="ARBA00004141"/>
    </source>
</evidence>
<dbReference type="InterPro" id="IPR019421">
    <property type="entry name" value="7TM_GPCR_serpentine_rcpt_Srd"/>
</dbReference>
<evidence type="ECO:0008006" key="9">
    <source>
        <dbReference type="Google" id="ProtNLM"/>
    </source>
</evidence>
<organism evidence="7 8">
    <name type="scientific">Pristionchus entomophagus</name>
    <dbReference type="NCBI Taxonomy" id="358040"/>
    <lineage>
        <taxon>Eukaryota</taxon>
        <taxon>Metazoa</taxon>
        <taxon>Ecdysozoa</taxon>
        <taxon>Nematoda</taxon>
        <taxon>Chromadorea</taxon>
        <taxon>Rhabditida</taxon>
        <taxon>Rhabditina</taxon>
        <taxon>Diplogasteromorpha</taxon>
        <taxon>Diplogasteroidea</taxon>
        <taxon>Neodiplogasteridae</taxon>
        <taxon>Pristionchus</taxon>
    </lineage>
</organism>
<comment type="caution">
    <text evidence="7">The sequence shown here is derived from an EMBL/GenBank/DDBJ whole genome shotgun (WGS) entry which is preliminary data.</text>
</comment>
<evidence type="ECO:0000256" key="2">
    <source>
        <dbReference type="ARBA" id="ARBA00009166"/>
    </source>
</evidence>
<accession>A0AAV5TXC5</accession>
<comment type="similarity">
    <text evidence="2">Belongs to the nematode receptor-like protein srd family.</text>
</comment>
<feature type="transmembrane region" description="Helical" evidence="6">
    <location>
        <begin position="38"/>
        <end position="57"/>
    </location>
</feature>
<gene>
    <name evidence="7" type="ORF">PENTCL1PPCAC_21096</name>
</gene>
<evidence type="ECO:0000256" key="4">
    <source>
        <dbReference type="ARBA" id="ARBA00022989"/>
    </source>
</evidence>
<evidence type="ECO:0000313" key="8">
    <source>
        <dbReference type="Proteomes" id="UP001432027"/>
    </source>
</evidence>
<dbReference type="Proteomes" id="UP001432027">
    <property type="component" value="Unassembled WGS sequence"/>
</dbReference>
<proteinExistence type="inferred from homology"/>
<name>A0AAV5TXC5_9BILA</name>
<keyword evidence="8" id="KW-1185">Reference proteome</keyword>
<keyword evidence="3 6" id="KW-0812">Transmembrane</keyword>
<feature type="non-terminal residue" evidence="7">
    <location>
        <position position="166"/>
    </location>
</feature>
<dbReference type="InterPro" id="IPR050920">
    <property type="entry name" value="Nematode_rcpt-like_delta"/>
</dbReference>
<reference evidence="7" key="1">
    <citation type="submission" date="2023-10" db="EMBL/GenBank/DDBJ databases">
        <title>Genome assembly of Pristionchus species.</title>
        <authorList>
            <person name="Yoshida K."/>
            <person name="Sommer R.J."/>
        </authorList>
    </citation>
    <scope>NUCLEOTIDE SEQUENCE</scope>
    <source>
        <strain evidence="7">RS0144</strain>
    </source>
</reference>
<evidence type="ECO:0000256" key="5">
    <source>
        <dbReference type="ARBA" id="ARBA00023136"/>
    </source>
</evidence>
<dbReference type="Pfam" id="PF10317">
    <property type="entry name" value="7TM_GPCR_Srd"/>
    <property type="match status" value="1"/>
</dbReference>
<feature type="transmembrane region" description="Helical" evidence="6">
    <location>
        <begin position="139"/>
        <end position="163"/>
    </location>
</feature>
<keyword evidence="4 6" id="KW-1133">Transmembrane helix</keyword>
<evidence type="ECO:0000256" key="6">
    <source>
        <dbReference type="SAM" id="Phobius"/>
    </source>
</evidence>
<evidence type="ECO:0000256" key="3">
    <source>
        <dbReference type="ARBA" id="ARBA00022692"/>
    </source>
</evidence>
<comment type="subcellular location">
    <subcellularLocation>
        <location evidence="1">Membrane</location>
        <topology evidence="1">Multi-pass membrane protein</topology>
    </subcellularLocation>
</comment>
<keyword evidence="5 6" id="KW-0472">Membrane</keyword>
<dbReference type="PANTHER" id="PTHR22945">
    <property type="entry name" value="SERPENTINE RECEPTOR, CLASS D DELTA"/>
    <property type="match status" value="1"/>
</dbReference>
<evidence type="ECO:0000313" key="7">
    <source>
        <dbReference type="EMBL" id="GMS98921.1"/>
    </source>
</evidence>